<dbReference type="eggNOG" id="COG0789">
    <property type="taxonomic scope" value="Bacteria"/>
</dbReference>
<reference evidence="6 7" key="1">
    <citation type="journal article" date="2015" name="Genome Announc.">
        <title>Expanding the biotechnology potential of lactobacilli through comparative genomics of 213 strains and associated genera.</title>
        <authorList>
            <person name="Sun Z."/>
            <person name="Harris H.M."/>
            <person name="McCann A."/>
            <person name="Guo C."/>
            <person name="Argimon S."/>
            <person name="Zhang W."/>
            <person name="Yang X."/>
            <person name="Jeffery I.B."/>
            <person name="Cooney J.C."/>
            <person name="Kagawa T.F."/>
            <person name="Liu W."/>
            <person name="Song Y."/>
            <person name="Salvetti E."/>
            <person name="Wrobel A."/>
            <person name="Rasinkangas P."/>
            <person name="Parkhill J."/>
            <person name="Rea M.C."/>
            <person name="O'Sullivan O."/>
            <person name="Ritari J."/>
            <person name="Douillard F.P."/>
            <person name="Paul Ross R."/>
            <person name="Yang R."/>
            <person name="Briner A.E."/>
            <person name="Felis G.E."/>
            <person name="de Vos W.M."/>
            <person name="Barrangou R."/>
            <person name="Klaenhammer T.R."/>
            <person name="Caufield P.W."/>
            <person name="Cui Y."/>
            <person name="Zhang H."/>
            <person name="O'Toole P.W."/>
        </authorList>
    </citation>
    <scope>NUCLEOTIDE SEQUENCE [LARGE SCALE GENOMIC DNA]</scope>
    <source>
        <strain evidence="6 7">DSM 18527</strain>
    </source>
</reference>
<dbReference type="GO" id="GO:0003677">
    <property type="term" value="F:DNA binding"/>
    <property type="evidence" value="ECO:0007669"/>
    <property type="project" value="UniProtKB-KW"/>
</dbReference>
<dbReference type="InterPro" id="IPR047057">
    <property type="entry name" value="MerR_fam"/>
</dbReference>
<evidence type="ECO:0000313" key="6">
    <source>
        <dbReference type="EMBL" id="KRM31870.1"/>
    </source>
</evidence>
<dbReference type="Gene3D" id="1.10.1660.10">
    <property type="match status" value="1"/>
</dbReference>
<dbReference type="InterPro" id="IPR009061">
    <property type="entry name" value="DNA-bd_dom_put_sf"/>
</dbReference>
<dbReference type="SUPFAM" id="SSF46955">
    <property type="entry name" value="Putative DNA-binding domain"/>
    <property type="match status" value="1"/>
</dbReference>
<dbReference type="GO" id="GO:0003700">
    <property type="term" value="F:DNA-binding transcription factor activity"/>
    <property type="evidence" value="ECO:0007669"/>
    <property type="project" value="InterPro"/>
</dbReference>
<proteinExistence type="predicted"/>
<name>A0A0R1XNU7_9LACO</name>
<gene>
    <name evidence="6" type="ORF">FC83_GL000551</name>
</gene>
<dbReference type="Proteomes" id="UP000051236">
    <property type="component" value="Unassembled WGS sequence"/>
</dbReference>
<dbReference type="AlphaFoldDB" id="A0A0R1XNU7"/>
<dbReference type="SMART" id="SM00422">
    <property type="entry name" value="HTH_MERR"/>
    <property type="match status" value="1"/>
</dbReference>
<sequence length="144" mass="16764">MEVDFFMKTIKAVAQKYEVTYDALRFYEKAGLLPPIQRDQQGRRVYSPTDLAELDKLLHLRKLGASVQETKDMLALFHNDKPMLAKYDAGIQLLQHLDADLDKRIAEIQQQKDFLNEANYKFNPNKPGIFQWQSVDDVFLMVVD</sequence>
<keyword evidence="4" id="KW-0804">Transcription</keyword>
<accession>A0A0R1XNU7</accession>
<dbReference type="Pfam" id="PF13411">
    <property type="entry name" value="MerR_1"/>
    <property type="match status" value="1"/>
</dbReference>
<dbReference type="EMBL" id="AZGA01000074">
    <property type="protein sequence ID" value="KRM31870.1"/>
    <property type="molecule type" value="Genomic_DNA"/>
</dbReference>
<organism evidence="6 7">
    <name type="scientific">Agrilactobacillus composti DSM 18527 = JCM 14202</name>
    <dbReference type="NCBI Taxonomy" id="1423734"/>
    <lineage>
        <taxon>Bacteria</taxon>
        <taxon>Bacillati</taxon>
        <taxon>Bacillota</taxon>
        <taxon>Bacilli</taxon>
        <taxon>Lactobacillales</taxon>
        <taxon>Lactobacillaceae</taxon>
        <taxon>Agrilactobacillus</taxon>
    </lineage>
</organism>
<keyword evidence="3" id="KW-0238">DNA-binding</keyword>
<feature type="domain" description="HTH merR-type" evidence="5">
    <location>
        <begin position="7"/>
        <end position="76"/>
    </location>
</feature>
<keyword evidence="1" id="KW-0678">Repressor</keyword>
<evidence type="ECO:0000259" key="5">
    <source>
        <dbReference type="PROSITE" id="PS50937"/>
    </source>
</evidence>
<evidence type="ECO:0000313" key="7">
    <source>
        <dbReference type="Proteomes" id="UP000051236"/>
    </source>
</evidence>
<dbReference type="PANTHER" id="PTHR30204">
    <property type="entry name" value="REDOX-CYCLING DRUG-SENSING TRANSCRIPTIONAL ACTIVATOR SOXR"/>
    <property type="match status" value="1"/>
</dbReference>
<keyword evidence="7" id="KW-1185">Reference proteome</keyword>
<evidence type="ECO:0000256" key="2">
    <source>
        <dbReference type="ARBA" id="ARBA00023015"/>
    </source>
</evidence>
<evidence type="ECO:0000256" key="3">
    <source>
        <dbReference type="ARBA" id="ARBA00023125"/>
    </source>
</evidence>
<evidence type="ECO:0000256" key="1">
    <source>
        <dbReference type="ARBA" id="ARBA00022491"/>
    </source>
</evidence>
<comment type="caution">
    <text evidence="6">The sequence shown here is derived from an EMBL/GenBank/DDBJ whole genome shotgun (WGS) entry which is preliminary data.</text>
</comment>
<protein>
    <recommendedName>
        <fullName evidence="5">HTH merR-type domain-containing protein</fullName>
    </recommendedName>
</protein>
<dbReference type="InterPro" id="IPR000551">
    <property type="entry name" value="MerR-type_HTH_dom"/>
</dbReference>
<dbReference type="STRING" id="1423734.FC83_GL000551"/>
<dbReference type="PROSITE" id="PS50937">
    <property type="entry name" value="HTH_MERR_2"/>
    <property type="match status" value="1"/>
</dbReference>
<dbReference type="PANTHER" id="PTHR30204:SF69">
    <property type="entry name" value="MERR-FAMILY TRANSCRIPTIONAL REGULATOR"/>
    <property type="match status" value="1"/>
</dbReference>
<evidence type="ECO:0000256" key="4">
    <source>
        <dbReference type="ARBA" id="ARBA00023163"/>
    </source>
</evidence>
<keyword evidence="2" id="KW-0805">Transcription regulation</keyword>